<feature type="signal peptide" evidence="9">
    <location>
        <begin position="1"/>
        <end position="22"/>
    </location>
</feature>
<dbReference type="EMBL" id="CACSHJ010000088">
    <property type="protein sequence ID" value="CAA0373788.1"/>
    <property type="molecule type" value="Genomic_DNA"/>
</dbReference>
<evidence type="ECO:0000313" key="12">
    <source>
        <dbReference type="EMBL" id="OAP08201.1"/>
    </source>
</evidence>
<accession>A0A5S9X2T1</accession>
<gene>
    <name evidence="12" type="ordered locus">AXX17_At2g27240</name>
    <name evidence="13" type="ORF">AN1_LOCUS9520</name>
    <name evidence="11" type="ORF">AT9943_LOCUS8160</name>
    <name evidence="10" type="ORF">C24_LOCUS9369</name>
</gene>
<dbReference type="ExpressionAtlas" id="A0A178VS01">
    <property type="expression patterns" value="baseline and differential"/>
</dbReference>
<dbReference type="Proteomes" id="UP000516314">
    <property type="component" value="Chromosome 2"/>
</dbReference>
<evidence type="ECO:0000313" key="10">
    <source>
        <dbReference type="EMBL" id="CAA0373788.1"/>
    </source>
</evidence>
<accession>A0A178VS01</accession>
<keyword evidence="5" id="KW-0221">Differentiation</keyword>
<keyword evidence="3" id="KW-0964">Secreted</keyword>
<feature type="region of interest" description="Disordered" evidence="8">
    <location>
        <begin position="63"/>
        <end position="86"/>
    </location>
</feature>
<dbReference type="GO" id="GO:0005576">
    <property type="term" value="C:extracellular region"/>
    <property type="evidence" value="ECO:0007669"/>
    <property type="project" value="UniProtKB-SubCell"/>
</dbReference>
<organism evidence="12 14">
    <name type="scientific">Arabidopsis thaliana</name>
    <name type="common">Mouse-ear cress</name>
    <dbReference type="NCBI Taxonomy" id="3702"/>
    <lineage>
        <taxon>Eukaryota</taxon>
        <taxon>Viridiplantae</taxon>
        <taxon>Streptophyta</taxon>
        <taxon>Embryophyta</taxon>
        <taxon>Tracheophyta</taxon>
        <taxon>Spermatophyta</taxon>
        <taxon>Magnoliopsida</taxon>
        <taxon>eudicotyledons</taxon>
        <taxon>Gunneridae</taxon>
        <taxon>Pentapetalae</taxon>
        <taxon>rosids</taxon>
        <taxon>malvids</taxon>
        <taxon>Brassicales</taxon>
        <taxon>Brassicaceae</taxon>
        <taxon>Camelineae</taxon>
        <taxon>Arabidopsis</taxon>
    </lineage>
</organism>
<reference evidence="14" key="1">
    <citation type="journal article" date="2016" name="Proc. Natl. Acad. Sci. U.S.A.">
        <title>Chromosome-level assembly of Arabidopsis thaliana Ler reveals the extent of translocation and inversion polymorphisms.</title>
        <authorList>
            <person name="Zapata L."/>
            <person name="Ding J."/>
            <person name="Willing E.M."/>
            <person name="Hartwig B."/>
            <person name="Bezdan D."/>
            <person name="Jiao W.B."/>
            <person name="Patel V."/>
            <person name="Velikkakam James G."/>
            <person name="Koornneef M."/>
            <person name="Ossowski S."/>
            <person name="Schneeberger K."/>
        </authorList>
    </citation>
    <scope>NUCLEOTIDE SEQUENCE [LARGE SCALE GENOMIC DNA]</scope>
    <source>
        <strain evidence="14">cv. Landsberg erecta</strain>
    </source>
</reference>
<dbReference type="KEGG" id="ath:AT2G31082"/>
<keyword evidence="7" id="KW-0379">Hydroxylation</keyword>
<dbReference type="EMBL" id="LUHQ01000002">
    <property type="protein sequence ID" value="OAP08201.1"/>
    <property type="molecule type" value="Genomic_DNA"/>
</dbReference>
<dbReference type="InterPro" id="IPR039617">
    <property type="entry name" value="CLAVATA3-CLE"/>
</dbReference>
<dbReference type="AlphaFoldDB" id="A0A178VS01"/>
<keyword evidence="4 9" id="KW-0732">Signal</keyword>
<name>A0A178VS01_ARATH</name>
<evidence type="ECO:0000256" key="4">
    <source>
        <dbReference type="ARBA" id="ARBA00022729"/>
    </source>
</evidence>
<keyword evidence="6" id="KW-0325">Glycoprotein</keyword>
<sequence length="86" mass="9738">MASKALLLFVMLTFLLVIEMEGRILRVNSKTKDGESNDLLKRLGYNVSELKRIGRELSVQNEVDRFSPGGPDPQHHSYPLSSKPRI</sequence>
<dbReference type="Proteomes" id="UP000426265">
    <property type="component" value="Unassembled WGS sequence"/>
</dbReference>
<evidence type="ECO:0000256" key="9">
    <source>
        <dbReference type="SAM" id="SignalP"/>
    </source>
</evidence>
<dbReference type="PANTHER" id="PTHR36016">
    <property type="entry name" value="CLAVATA3/ESR (CLE)-RELATED PROTEIN 7"/>
    <property type="match status" value="1"/>
</dbReference>
<proteinExistence type="inferred from homology"/>
<dbReference type="EMBL" id="LR881467">
    <property type="protein sequence ID" value="CAD5320007.1"/>
    <property type="molecule type" value="Genomic_DNA"/>
</dbReference>
<reference evidence="11 17" key="4">
    <citation type="submission" date="2020-09" db="EMBL/GenBank/DDBJ databases">
        <authorList>
            <person name="Ashkenazy H."/>
        </authorList>
    </citation>
    <scope>NUCLEOTIDE SEQUENCE [LARGE SCALE GENOMIC DNA]</scope>
    <source>
        <strain evidence="17">cv. Cdm-0</strain>
    </source>
</reference>
<evidence type="ECO:0000256" key="8">
    <source>
        <dbReference type="SAM" id="MobiDB-lite"/>
    </source>
</evidence>
<comment type="subcellular location">
    <subcellularLocation>
        <location evidence="1">Secreted</location>
        <location evidence="1">Extracellular space</location>
    </subcellularLocation>
</comment>
<evidence type="ECO:0000313" key="17">
    <source>
        <dbReference type="Proteomes" id="UP000516314"/>
    </source>
</evidence>
<evidence type="ECO:0000256" key="3">
    <source>
        <dbReference type="ARBA" id="ARBA00022525"/>
    </source>
</evidence>
<evidence type="ECO:0000313" key="16">
    <source>
        <dbReference type="Proteomes" id="UP000434276"/>
    </source>
</evidence>
<evidence type="ECO:0000256" key="5">
    <source>
        <dbReference type="ARBA" id="ARBA00022782"/>
    </source>
</evidence>
<dbReference type="Proteomes" id="UP000078284">
    <property type="component" value="Chromosome 2"/>
</dbReference>
<evidence type="ECO:0000313" key="15">
    <source>
        <dbReference type="Proteomes" id="UP000426265"/>
    </source>
</evidence>
<protein>
    <submittedName>
        <fullName evidence="11">(thale cress) hypothetical protein</fullName>
    </submittedName>
    <submittedName>
        <fullName evidence="12">CLE7</fullName>
    </submittedName>
</protein>
<evidence type="ECO:0000256" key="1">
    <source>
        <dbReference type="ARBA" id="ARBA00004239"/>
    </source>
</evidence>
<evidence type="ECO:0000313" key="14">
    <source>
        <dbReference type="Proteomes" id="UP000078284"/>
    </source>
</evidence>
<feature type="chain" id="PRO_5038213926" evidence="9">
    <location>
        <begin position="23"/>
        <end position="86"/>
    </location>
</feature>
<dbReference type="GO" id="GO:0030154">
    <property type="term" value="P:cell differentiation"/>
    <property type="evidence" value="ECO:0007669"/>
    <property type="project" value="UniProtKB-KW"/>
</dbReference>
<dbReference type="OrthoDB" id="1406315at2759"/>
<evidence type="ECO:0000256" key="7">
    <source>
        <dbReference type="ARBA" id="ARBA00023278"/>
    </source>
</evidence>
<reference evidence="13 15" key="3">
    <citation type="submission" date="2019-11" db="EMBL/GenBank/DDBJ databases">
        <authorList>
            <person name="Jiao W.-B."/>
            <person name="Schneeberger K."/>
        </authorList>
    </citation>
    <scope>NUCLEOTIDE SEQUENCE [LARGE SCALE GENOMIC DNA]</scope>
    <source>
        <strain evidence="15">cv. An-1</strain>
        <strain evidence="16">cv. C24</strain>
    </source>
</reference>
<evidence type="ECO:0000256" key="2">
    <source>
        <dbReference type="ARBA" id="ARBA00005416"/>
    </source>
</evidence>
<comment type="similarity">
    <text evidence="2">Belongs to the CLV3/ESR signal peptide family.</text>
</comment>
<reference evidence="12" key="2">
    <citation type="submission" date="2016-03" db="EMBL/GenBank/DDBJ databases">
        <title>Full-length assembly of Arabidopsis thaliana Ler reveals the complement of translocations and inversions.</title>
        <authorList>
            <person name="Zapata L."/>
            <person name="Schneeberger K."/>
            <person name="Ossowski S."/>
        </authorList>
    </citation>
    <scope>NUCLEOTIDE SEQUENCE [LARGE SCALE GENOMIC DNA]</scope>
    <source>
        <tissue evidence="12">Leaf</tissue>
    </source>
</reference>
<dbReference type="PANTHER" id="PTHR36016:SF1">
    <property type="entry name" value="CLAVATA3_ESR (CLE)-RELATED PROTEIN 5-RELATED"/>
    <property type="match status" value="1"/>
</dbReference>
<evidence type="ECO:0000313" key="11">
    <source>
        <dbReference type="EMBL" id="CAD5320007.1"/>
    </source>
</evidence>
<dbReference type="Proteomes" id="UP000434276">
    <property type="component" value="Unassembled WGS sequence"/>
</dbReference>
<evidence type="ECO:0000256" key="6">
    <source>
        <dbReference type="ARBA" id="ARBA00023180"/>
    </source>
</evidence>
<dbReference type="EMBL" id="CACRSJ010000105">
    <property type="protein sequence ID" value="VYS54062.1"/>
    <property type="molecule type" value="Genomic_DNA"/>
</dbReference>
<evidence type="ECO:0000313" key="13">
    <source>
        <dbReference type="EMBL" id="VYS54062.1"/>
    </source>
</evidence>